<dbReference type="AlphaFoldDB" id="D5V5L9"/>
<proteinExistence type="predicted"/>
<dbReference type="Proteomes" id="UP000000939">
    <property type="component" value="Chromosome"/>
</dbReference>
<feature type="modified residue" description="4-aspartylphosphate" evidence="1">
    <location>
        <position position="64"/>
    </location>
</feature>
<dbReference type="PANTHER" id="PTHR43228:SF1">
    <property type="entry name" value="TWO-COMPONENT RESPONSE REGULATOR ARR22"/>
    <property type="match status" value="1"/>
</dbReference>
<dbReference type="SMART" id="SM00448">
    <property type="entry name" value="REC"/>
    <property type="match status" value="1"/>
</dbReference>
<keyword evidence="1" id="KW-0597">Phosphoprotein</keyword>
<dbReference type="GO" id="GO:0000160">
    <property type="term" value="P:phosphorelay signal transduction system"/>
    <property type="evidence" value="ECO:0007669"/>
    <property type="project" value="InterPro"/>
</dbReference>
<protein>
    <submittedName>
        <fullName evidence="3">Response regulator receiver protein</fullName>
    </submittedName>
</protein>
<dbReference type="PROSITE" id="PS50110">
    <property type="entry name" value="RESPONSE_REGULATORY"/>
    <property type="match status" value="1"/>
</dbReference>
<dbReference type="OrthoDB" id="5349310at2"/>
<evidence type="ECO:0000313" key="3">
    <source>
        <dbReference type="EMBL" id="ADG92055.1"/>
    </source>
</evidence>
<keyword evidence="4" id="KW-1185">Reference proteome</keyword>
<dbReference type="HOGENOM" id="CLU_755754_0_0_7"/>
<dbReference type="Pfam" id="PF00072">
    <property type="entry name" value="Response_reg"/>
    <property type="match status" value="1"/>
</dbReference>
<dbReference type="InterPro" id="IPR052048">
    <property type="entry name" value="ST_Response_Regulator"/>
</dbReference>
<reference evidence="3 4" key="1">
    <citation type="journal article" date="2010" name="Stand. Genomic Sci.">
        <title>Complete genome sequence of Arcobacter nitrofigilis type strain (CI).</title>
        <authorList>
            <person name="Pati A."/>
            <person name="Gronow S."/>
            <person name="Lapidus A."/>
            <person name="Copeland A."/>
            <person name="Glavina Del Rio T."/>
            <person name="Nolan M."/>
            <person name="Lucas S."/>
            <person name="Tice H."/>
            <person name="Cheng J.F."/>
            <person name="Han C."/>
            <person name="Chertkov O."/>
            <person name="Bruce D."/>
            <person name="Tapia R."/>
            <person name="Goodwin L."/>
            <person name="Pitluck S."/>
            <person name="Liolios K."/>
            <person name="Ivanova N."/>
            <person name="Mavromatis K."/>
            <person name="Chen A."/>
            <person name="Palaniappan K."/>
            <person name="Land M."/>
            <person name="Hauser L."/>
            <person name="Chang Y.J."/>
            <person name="Jeffries C.D."/>
            <person name="Detter J.C."/>
            <person name="Rohde M."/>
            <person name="Goker M."/>
            <person name="Bristow J."/>
            <person name="Eisen J.A."/>
            <person name="Markowitz V."/>
            <person name="Hugenholtz P."/>
            <person name="Klenk H.P."/>
            <person name="Kyrpides N.C."/>
        </authorList>
    </citation>
    <scope>NUCLEOTIDE SEQUENCE [LARGE SCALE GENOMIC DNA]</scope>
    <source>
        <strain evidence="4">ATCC 33309 / DSM 7299 / CCUG 15893 / LMG 7604 / NCTC 12251 / CI</strain>
    </source>
</reference>
<dbReference type="EMBL" id="CP001999">
    <property type="protein sequence ID" value="ADG92055.1"/>
    <property type="molecule type" value="Genomic_DNA"/>
</dbReference>
<accession>D5V5L9</accession>
<dbReference type="RefSeq" id="WP_013134200.1">
    <property type="nucleotide sequence ID" value="NC_014166.1"/>
</dbReference>
<dbReference type="InterPro" id="IPR001789">
    <property type="entry name" value="Sig_transdc_resp-reg_receiver"/>
</dbReference>
<dbReference type="SUPFAM" id="SSF52172">
    <property type="entry name" value="CheY-like"/>
    <property type="match status" value="1"/>
</dbReference>
<gene>
    <name evidence="3" type="ordered locus">Arnit_0390</name>
</gene>
<dbReference type="PANTHER" id="PTHR43228">
    <property type="entry name" value="TWO-COMPONENT RESPONSE REGULATOR"/>
    <property type="match status" value="1"/>
</dbReference>
<dbReference type="Gene3D" id="3.40.50.2300">
    <property type="match status" value="1"/>
</dbReference>
<dbReference type="STRING" id="572480.Arnit_0390"/>
<sequence length="366" mass="42292">MSNLKALKEVAKDLSALIVEDSIAIQNQMRVFLEKLFDKVFVAKNGLEALEICKNYDPNIILTDIQMPKMDGHEFIENLNKTKHSSKIIVCSAYGYSENIEKFSKEGITNFIQKPVNFDQLTNTLLKVIVGEKDEDNFEDELLKNLVIIKKNKAPITLINHYKGLPFIHEGIITLVKEDSIKVQTLNVQVKVILKEKTSTIETNNSTIKVRLKEFDEQNNELIFDNLEKLEHSPKKREVIRVVPDENFTASVFKKDDRYSFEVSTISTKAISFEVKFFDEKIKLNESVNLTLSFNTYYGTSYHDTQTHKERVDTKATILKIEKLENNLTKIVMLLDLSIANKKILEKYIYQREVAIVKEFKQISLE</sequence>
<dbReference type="InterPro" id="IPR011006">
    <property type="entry name" value="CheY-like_superfamily"/>
</dbReference>
<dbReference type="CDD" id="cd17546">
    <property type="entry name" value="REC_hyHK_CKI1_RcsC-like"/>
    <property type="match status" value="1"/>
</dbReference>
<dbReference type="eggNOG" id="COG0784">
    <property type="taxonomic scope" value="Bacteria"/>
</dbReference>
<dbReference type="KEGG" id="ant:Arnit_0390"/>
<feature type="domain" description="Response regulatory" evidence="2">
    <location>
        <begin position="15"/>
        <end position="129"/>
    </location>
</feature>
<evidence type="ECO:0000256" key="1">
    <source>
        <dbReference type="PROSITE-ProRule" id="PRU00169"/>
    </source>
</evidence>
<evidence type="ECO:0000313" key="4">
    <source>
        <dbReference type="Proteomes" id="UP000000939"/>
    </source>
</evidence>
<name>D5V5L9_ARCNC</name>
<evidence type="ECO:0000259" key="2">
    <source>
        <dbReference type="PROSITE" id="PS50110"/>
    </source>
</evidence>
<organism evidence="3 4">
    <name type="scientific">Arcobacter nitrofigilis (strain ATCC 33309 / DSM 7299 / CCUG 15893 / LMG 7604 / NCTC 12251 / CI)</name>
    <name type="common">Campylobacter nitrofigilis</name>
    <dbReference type="NCBI Taxonomy" id="572480"/>
    <lineage>
        <taxon>Bacteria</taxon>
        <taxon>Pseudomonadati</taxon>
        <taxon>Campylobacterota</taxon>
        <taxon>Epsilonproteobacteria</taxon>
        <taxon>Campylobacterales</taxon>
        <taxon>Arcobacteraceae</taxon>
        <taxon>Arcobacter</taxon>
    </lineage>
</organism>